<comment type="caution">
    <text evidence="1">The sequence shown here is derived from an EMBL/GenBank/DDBJ whole genome shotgun (WGS) entry which is preliminary data.</text>
</comment>
<dbReference type="EMBL" id="LWDP01000037">
    <property type="protein sequence ID" value="ORD93955.1"/>
    <property type="molecule type" value="Genomic_DNA"/>
</dbReference>
<evidence type="ECO:0000313" key="1">
    <source>
        <dbReference type="EMBL" id="ORD93955.1"/>
    </source>
</evidence>
<gene>
    <name evidence="1" type="ORF">ECANGB1_1309</name>
</gene>
<name>A0A1Y1S678_9MICR</name>
<dbReference type="Proteomes" id="UP000192639">
    <property type="component" value="Unassembled WGS sequence"/>
</dbReference>
<sequence>MNAVVCENCGQLHYSSYDRVELDYGVRVEFESGGNEEFENRMAFINNEAMVSVRRKGELVMEFKCENAYVDSMSTLVYRMICLAESMEGGEESKALRKCIETLKQVAEDGVVEIRVDDRSGYSRICRQNIEYTEIEDVEVEDLEEERCVRYEKYSTKKEGNGVPDEIMEEMKVKMEQYENEI</sequence>
<evidence type="ECO:0000313" key="2">
    <source>
        <dbReference type="Proteomes" id="UP000192639"/>
    </source>
</evidence>
<proteinExistence type="predicted"/>
<keyword evidence="2" id="KW-1185">Reference proteome</keyword>
<organism evidence="1 2">
    <name type="scientific">Enterospora canceri</name>
    <dbReference type="NCBI Taxonomy" id="1081671"/>
    <lineage>
        <taxon>Eukaryota</taxon>
        <taxon>Fungi</taxon>
        <taxon>Fungi incertae sedis</taxon>
        <taxon>Microsporidia</taxon>
        <taxon>Enterocytozoonidae</taxon>
        <taxon>Enterospora</taxon>
    </lineage>
</organism>
<dbReference type="OrthoDB" id="2194622at2759"/>
<dbReference type="VEuPathDB" id="MicrosporidiaDB:ECANGB1_1309"/>
<dbReference type="AlphaFoldDB" id="A0A1Y1S678"/>
<protein>
    <submittedName>
        <fullName evidence="1">Uncharacterized protein</fullName>
    </submittedName>
</protein>
<accession>A0A1Y1S678</accession>
<reference evidence="1 2" key="1">
    <citation type="journal article" date="2017" name="Environ. Microbiol.">
        <title>Decay of the glycolytic pathway and adaptation to intranuclear parasitism within Enterocytozoonidae microsporidia.</title>
        <authorList>
            <person name="Wiredu Boakye D."/>
            <person name="Jaroenlak P."/>
            <person name="Prachumwat A."/>
            <person name="Williams T.A."/>
            <person name="Bateman K.S."/>
            <person name="Itsathitphaisarn O."/>
            <person name="Sritunyalucksana K."/>
            <person name="Paszkiewicz K.H."/>
            <person name="Moore K.A."/>
            <person name="Stentiford G.D."/>
            <person name="Williams B.A."/>
        </authorList>
    </citation>
    <scope>NUCLEOTIDE SEQUENCE [LARGE SCALE GENOMIC DNA]</scope>
    <source>
        <strain evidence="1 2">GB1</strain>
    </source>
</reference>